<dbReference type="Gene3D" id="3.40.390.10">
    <property type="entry name" value="Collagenase (Catalytic Domain)"/>
    <property type="match status" value="1"/>
</dbReference>
<dbReference type="Proteomes" id="UP000297643">
    <property type="component" value="Unassembled WGS sequence"/>
</dbReference>
<dbReference type="PANTHER" id="PTHR47466:SF1">
    <property type="entry name" value="METALLOPROTEASE MEP1 (AFU_ORTHOLOGUE AFUA_1G07730)-RELATED"/>
    <property type="match status" value="1"/>
</dbReference>
<dbReference type="CDD" id="cd04275">
    <property type="entry name" value="ZnMc_pappalysin_like"/>
    <property type="match status" value="1"/>
</dbReference>
<accession>A0A4R8W118</accession>
<evidence type="ECO:0000256" key="1">
    <source>
        <dbReference type="ARBA" id="ARBA00008721"/>
    </source>
</evidence>
<dbReference type="InterPro" id="IPR024079">
    <property type="entry name" value="MetalloPept_cat_dom_sf"/>
</dbReference>
<protein>
    <recommendedName>
        <fullName evidence="10">Peptidase M43 pregnancy-associated plasma-A domain-containing protein</fullName>
    </recommendedName>
</protein>
<name>A0A4R8W118_9MICO</name>
<evidence type="ECO:0000256" key="8">
    <source>
        <dbReference type="ARBA" id="ARBA00023157"/>
    </source>
</evidence>
<dbReference type="AlphaFoldDB" id="A0A4R8W118"/>
<dbReference type="EMBL" id="SOFM01000046">
    <property type="protein sequence ID" value="TFC00477.1"/>
    <property type="molecule type" value="Genomic_DNA"/>
</dbReference>
<reference evidence="11 12" key="1">
    <citation type="submission" date="2019-03" db="EMBL/GenBank/DDBJ databases">
        <title>Genomics of glacier-inhabiting Cryobacterium strains.</title>
        <authorList>
            <person name="Liu Q."/>
            <person name="Xin Y.-H."/>
        </authorList>
    </citation>
    <scope>NUCLEOTIDE SEQUENCE [LARGE SCALE GENOMIC DNA]</scope>
    <source>
        <strain evidence="11 12">RHLT2-21</strain>
    </source>
</reference>
<evidence type="ECO:0000256" key="2">
    <source>
        <dbReference type="ARBA" id="ARBA00022670"/>
    </source>
</evidence>
<evidence type="ECO:0000256" key="3">
    <source>
        <dbReference type="ARBA" id="ARBA00022723"/>
    </source>
</evidence>
<keyword evidence="6" id="KW-0862">Zinc</keyword>
<keyword evidence="5" id="KW-0378">Hydrolase</keyword>
<keyword evidence="8" id="KW-1015">Disulfide bond</keyword>
<keyword evidence="7" id="KW-0482">Metalloprotease</keyword>
<keyword evidence="4" id="KW-0732">Signal</keyword>
<evidence type="ECO:0000313" key="12">
    <source>
        <dbReference type="Proteomes" id="UP000297643"/>
    </source>
</evidence>
<proteinExistence type="inferred from homology"/>
<dbReference type="PANTHER" id="PTHR47466">
    <property type="match status" value="1"/>
</dbReference>
<evidence type="ECO:0000256" key="6">
    <source>
        <dbReference type="ARBA" id="ARBA00022833"/>
    </source>
</evidence>
<dbReference type="RefSeq" id="WP_134510654.1">
    <property type="nucleotide sequence ID" value="NZ_SOFM01000046.1"/>
</dbReference>
<feature type="compositionally biased region" description="Low complexity" evidence="9">
    <location>
        <begin position="132"/>
        <end position="151"/>
    </location>
</feature>
<dbReference type="GO" id="GO:0046872">
    <property type="term" value="F:metal ion binding"/>
    <property type="evidence" value="ECO:0007669"/>
    <property type="project" value="UniProtKB-KW"/>
</dbReference>
<dbReference type="GO" id="GO:0008237">
    <property type="term" value="F:metallopeptidase activity"/>
    <property type="evidence" value="ECO:0007669"/>
    <property type="project" value="UniProtKB-KW"/>
</dbReference>
<organism evidence="11 12">
    <name type="scientific">Cryobacterium mannosilyticum</name>
    <dbReference type="NCBI Taxonomy" id="1259190"/>
    <lineage>
        <taxon>Bacteria</taxon>
        <taxon>Bacillati</taxon>
        <taxon>Actinomycetota</taxon>
        <taxon>Actinomycetes</taxon>
        <taxon>Micrococcales</taxon>
        <taxon>Microbacteriaceae</taxon>
        <taxon>Cryobacterium</taxon>
    </lineage>
</organism>
<evidence type="ECO:0000256" key="4">
    <source>
        <dbReference type="ARBA" id="ARBA00022729"/>
    </source>
</evidence>
<comment type="similarity">
    <text evidence="1">Belongs to the peptidase M43B family.</text>
</comment>
<sequence length="567" mass="60701">MAVKEKDPGITEEDLPARRSCGTSEVNERLMRTVDGYAEARAEIENRTSRVLDAGVALRTGCTQIPVVVHVVYRNAAENVSAAQIDSQIAVLNADFRATNADKSSTPPVFQPLIGDARVTFKLATTDPSGNPTDGITRTSTTTTPFSSGTDNVKSAATGGADPWPSDKYLNLWVCGNLRSGSGQALLGYAQFPGGPAATDGVVLVHTGFGSTGTAASPYDLGRSATHEIGHWLNLRHIWGDDGTGCSGSDFVADTPNQAGPNYGAPAFPHPSCSNGPNGDLFMNYMDYTDDRAMFMFTQGQADRMQAALDGPRSSIGVSGPCIGKPVKEFVKDLPKDHPKDIIKENPKDFAKDLPKDFVKDKPKDLVKDNPKDLIKDGPKDFVKDKPKDLVKDNPKEFSKDIVKDKPKEGVKDRPKEFAKDFVKDRPKDLIKDRPKDLVKDRPKDLGKDFIDDIPKQLRDPVKELGGEIGPIDPGPLGNPPFTGPLTGPFGGGATPFVIGTGRDNVPDESQVEQGDAMSSLMGVLQQLGAILADYSSAAEAGELTAADVARWQQLAGVYAQIIALLG</sequence>
<gene>
    <name evidence="11" type="ORF">E3O32_15065</name>
</gene>
<dbReference type="GO" id="GO:0006508">
    <property type="term" value="P:proteolysis"/>
    <property type="evidence" value="ECO:0007669"/>
    <property type="project" value="UniProtKB-KW"/>
</dbReference>
<evidence type="ECO:0000256" key="5">
    <source>
        <dbReference type="ARBA" id="ARBA00022801"/>
    </source>
</evidence>
<keyword evidence="3" id="KW-0479">Metal-binding</keyword>
<comment type="caution">
    <text evidence="11">The sequence shown here is derived from an EMBL/GenBank/DDBJ whole genome shotgun (WGS) entry which is preliminary data.</text>
</comment>
<dbReference type="InterPro" id="IPR008754">
    <property type="entry name" value="Peptidase_M43"/>
</dbReference>
<feature type="region of interest" description="Disordered" evidence="9">
    <location>
        <begin position="124"/>
        <end position="159"/>
    </location>
</feature>
<evidence type="ECO:0000256" key="7">
    <source>
        <dbReference type="ARBA" id="ARBA00023049"/>
    </source>
</evidence>
<evidence type="ECO:0000256" key="9">
    <source>
        <dbReference type="SAM" id="MobiDB-lite"/>
    </source>
</evidence>
<dbReference type="Pfam" id="PF05572">
    <property type="entry name" value="Peptidase_M43"/>
    <property type="match status" value="1"/>
</dbReference>
<keyword evidence="2" id="KW-0645">Protease</keyword>
<evidence type="ECO:0000313" key="11">
    <source>
        <dbReference type="EMBL" id="TFC00477.1"/>
    </source>
</evidence>
<feature type="region of interest" description="Disordered" evidence="9">
    <location>
        <begin position="361"/>
        <end position="394"/>
    </location>
</feature>
<evidence type="ECO:0000259" key="10">
    <source>
        <dbReference type="Pfam" id="PF05572"/>
    </source>
</evidence>
<dbReference type="SUPFAM" id="SSF55486">
    <property type="entry name" value="Metalloproteases ('zincins'), catalytic domain"/>
    <property type="match status" value="1"/>
</dbReference>
<feature type="region of interest" description="Disordered" evidence="9">
    <location>
        <begin position="1"/>
        <end position="21"/>
    </location>
</feature>
<feature type="domain" description="Peptidase M43 pregnancy-associated plasma-A" evidence="10">
    <location>
        <begin position="162"/>
        <end position="310"/>
    </location>
</feature>
<keyword evidence="12" id="KW-1185">Reference proteome</keyword>